<keyword evidence="5" id="KW-0234">DNA repair</keyword>
<keyword evidence="9" id="KW-1185">Reference proteome</keyword>
<evidence type="ECO:0000313" key="9">
    <source>
        <dbReference type="Proteomes" id="UP000664701"/>
    </source>
</evidence>
<dbReference type="InterPro" id="IPR036217">
    <property type="entry name" value="MethylDNA_cys_MeTrfase_DNAb"/>
</dbReference>
<protein>
    <submittedName>
        <fullName evidence="8">Methylated-DNA-[protein]-cysteine S-methyltransferase</fullName>
    </submittedName>
</protein>
<reference evidence="8 9" key="1">
    <citation type="submission" date="2024-03" db="EMBL/GenBank/DDBJ databases">
        <title>The Genome Sequence of Enterococcus sp. DIV2402.</title>
        <authorList>
            <consortium name="The Broad Institute Genomics Platform"/>
            <consortium name="The Broad Institute Microbial Omics Core"/>
            <consortium name="The Broad Institute Genomic Center for Infectious Diseases"/>
            <person name="Earl A."/>
            <person name="Manson A."/>
            <person name="Gilmore M."/>
            <person name="Schwartman J."/>
            <person name="Shea T."/>
            <person name="Abouelleil A."/>
            <person name="Cao P."/>
            <person name="Chapman S."/>
            <person name="Cusick C."/>
            <person name="Young S."/>
            <person name="Neafsey D."/>
            <person name="Nusbaum C."/>
            <person name="Birren B."/>
        </authorList>
    </citation>
    <scope>NUCLEOTIDE SEQUENCE [LARGE SCALE GENOMIC DNA]</scope>
    <source>
        <strain evidence="8 9">DIV2402</strain>
    </source>
</reference>
<keyword evidence="4" id="KW-0227">DNA damage</keyword>
<organism evidence="8 9">
    <name type="scientific">Candidatus Enterococcus lowellii</name>
    <dbReference type="NCBI Taxonomy" id="2230877"/>
    <lineage>
        <taxon>Bacteria</taxon>
        <taxon>Bacillati</taxon>
        <taxon>Bacillota</taxon>
        <taxon>Bacilli</taxon>
        <taxon>Lactobacillales</taxon>
        <taxon>Enterococcaceae</taxon>
        <taxon>Enterococcus</taxon>
    </lineage>
</organism>
<gene>
    <name evidence="8" type="ORF">DOK78_000002</name>
</gene>
<evidence type="ECO:0000313" key="8">
    <source>
        <dbReference type="EMBL" id="WYJ75427.1"/>
    </source>
</evidence>
<evidence type="ECO:0000256" key="3">
    <source>
        <dbReference type="ARBA" id="ARBA00022679"/>
    </source>
</evidence>
<dbReference type="Gene3D" id="1.10.10.10">
    <property type="entry name" value="Winged helix-like DNA-binding domain superfamily/Winged helix DNA-binding domain"/>
    <property type="match status" value="1"/>
</dbReference>
<sequence length="164" mass="18243">MKRLYTMTAIIGDEEYTFAATDYGLAYFDLVTNDEDISKFFKGYQVITDNKKVASYVQPLKDYFAQTGTSFPFAIDLIGTDFQKQVWEELLKVPYGTTTTYSALAENIGRPTAVRAVANAVGRNPLLIVVPCHRVLGKNGALTGFRGGLPLKRRLLTIEGHTYS</sequence>
<dbReference type="Proteomes" id="UP000664701">
    <property type="component" value="Chromosome"/>
</dbReference>
<keyword evidence="2" id="KW-0489">Methyltransferase</keyword>
<evidence type="ECO:0000256" key="5">
    <source>
        <dbReference type="ARBA" id="ARBA00023204"/>
    </source>
</evidence>
<comment type="catalytic activity">
    <reaction evidence="6">
        <text>a 6-O-methyl-2'-deoxyguanosine in DNA + L-cysteinyl-[protein] = S-methyl-L-cysteinyl-[protein] + a 2'-deoxyguanosine in DNA</text>
        <dbReference type="Rhea" id="RHEA:24000"/>
        <dbReference type="Rhea" id="RHEA-COMP:10131"/>
        <dbReference type="Rhea" id="RHEA-COMP:10132"/>
        <dbReference type="Rhea" id="RHEA-COMP:11367"/>
        <dbReference type="Rhea" id="RHEA-COMP:11368"/>
        <dbReference type="ChEBI" id="CHEBI:29950"/>
        <dbReference type="ChEBI" id="CHEBI:82612"/>
        <dbReference type="ChEBI" id="CHEBI:85445"/>
        <dbReference type="ChEBI" id="CHEBI:85448"/>
        <dbReference type="EC" id="2.1.1.63"/>
    </reaction>
</comment>
<dbReference type="InterPro" id="IPR036388">
    <property type="entry name" value="WH-like_DNA-bd_sf"/>
</dbReference>
<dbReference type="EMBL" id="CP147251">
    <property type="protein sequence ID" value="WYJ75427.1"/>
    <property type="molecule type" value="Genomic_DNA"/>
</dbReference>
<comment type="catalytic activity">
    <reaction evidence="1">
        <text>a 4-O-methyl-thymidine in DNA + L-cysteinyl-[protein] = a thymidine in DNA + S-methyl-L-cysteinyl-[protein]</text>
        <dbReference type="Rhea" id="RHEA:53428"/>
        <dbReference type="Rhea" id="RHEA-COMP:10131"/>
        <dbReference type="Rhea" id="RHEA-COMP:10132"/>
        <dbReference type="Rhea" id="RHEA-COMP:13555"/>
        <dbReference type="Rhea" id="RHEA-COMP:13556"/>
        <dbReference type="ChEBI" id="CHEBI:29950"/>
        <dbReference type="ChEBI" id="CHEBI:82612"/>
        <dbReference type="ChEBI" id="CHEBI:137386"/>
        <dbReference type="ChEBI" id="CHEBI:137387"/>
        <dbReference type="EC" id="2.1.1.63"/>
    </reaction>
</comment>
<keyword evidence="3" id="KW-0808">Transferase</keyword>
<dbReference type="InterPro" id="IPR014048">
    <property type="entry name" value="MethylDNA_cys_MeTrfase_DNA-bd"/>
</dbReference>
<evidence type="ECO:0000259" key="7">
    <source>
        <dbReference type="Pfam" id="PF01035"/>
    </source>
</evidence>
<accession>A0ABZ2SIS8</accession>
<dbReference type="SUPFAM" id="SSF53155">
    <property type="entry name" value="Methylated DNA-protein cysteine methyltransferase domain"/>
    <property type="match status" value="1"/>
</dbReference>
<dbReference type="SUPFAM" id="SSF46767">
    <property type="entry name" value="Methylated DNA-protein cysteine methyltransferase, C-terminal domain"/>
    <property type="match status" value="1"/>
</dbReference>
<evidence type="ECO:0000256" key="2">
    <source>
        <dbReference type="ARBA" id="ARBA00022603"/>
    </source>
</evidence>
<dbReference type="Pfam" id="PF01035">
    <property type="entry name" value="DNA_binding_1"/>
    <property type="match status" value="1"/>
</dbReference>
<evidence type="ECO:0000256" key="1">
    <source>
        <dbReference type="ARBA" id="ARBA00001286"/>
    </source>
</evidence>
<name>A0ABZ2SIS8_9ENTE</name>
<dbReference type="RefSeq" id="WP_207871613.1">
    <property type="nucleotide sequence ID" value="NZ_CP147251.1"/>
</dbReference>
<dbReference type="PANTHER" id="PTHR10815">
    <property type="entry name" value="METHYLATED-DNA--PROTEIN-CYSTEINE METHYLTRANSFERASE"/>
    <property type="match status" value="1"/>
</dbReference>
<proteinExistence type="predicted"/>
<dbReference type="PROSITE" id="PS00374">
    <property type="entry name" value="MGMT"/>
    <property type="match status" value="1"/>
</dbReference>
<dbReference type="InterPro" id="IPR036631">
    <property type="entry name" value="MGMT_N_sf"/>
</dbReference>
<feature type="domain" description="Methylated-DNA-[protein]-cysteine S-methyltransferase DNA binding" evidence="7">
    <location>
        <begin position="81"/>
        <end position="160"/>
    </location>
</feature>
<dbReference type="InterPro" id="IPR001497">
    <property type="entry name" value="MethylDNA_cys_MeTrfase_AS"/>
</dbReference>
<evidence type="ECO:0000256" key="6">
    <source>
        <dbReference type="ARBA" id="ARBA00049348"/>
    </source>
</evidence>
<dbReference type="NCBIfam" id="TIGR00589">
    <property type="entry name" value="ogt"/>
    <property type="match status" value="1"/>
</dbReference>
<dbReference type="CDD" id="cd06445">
    <property type="entry name" value="ATase"/>
    <property type="match status" value="1"/>
</dbReference>
<dbReference type="PANTHER" id="PTHR10815:SF13">
    <property type="entry name" value="METHYLATED-DNA--PROTEIN-CYSTEINE METHYLTRANSFERASE"/>
    <property type="match status" value="1"/>
</dbReference>
<evidence type="ECO:0000256" key="4">
    <source>
        <dbReference type="ARBA" id="ARBA00022763"/>
    </source>
</evidence>